<gene>
    <name evidence="2" type="ORF">INT47_006689</name>
</gene>
<keyword evidence="1" id="KW-0732">Signal</keyword>
<sequence>MFSKSSRFCLLLVSTFVLLSATVTEVDGLPLDCNFEKGVNSYEDRERFLRCSIKWDSESNTLSGQTIEPQDLTAEPVKIISGGPSTGKN</sequence>
<reference evidence="2" key="1">
    <citation type="submission" date="2020-12" db="EMBL/GenBank/DDBJ databases">
        <title>Metabolic potential, ecology and presence of endohyphal bacteria is reflected in genomic diversity of Mucoromycotina.</title>
        <authorList>
            <person name="Muszewska A."/>
            <person name="Okrasinska A."/>
            <person name="Steczkiewicz K."/>
            <person name="Drgas O."/>
            <person name="Orlowska M."/>
            <person name="Perlinska-Lenart U."/>
            <person name="Aleksandrzak-Piekarczyk T."/>
            <person name="Szatraj K."/>
            <person name="Zielenkiewicz U."/>
            <person name="Pilsyk S."/>
            <person name="Malc E."/>
            <person name="Mieczkowski P."/>
            <person name="Kruszewska J.S."/>
            <person name="Biernat P."/>
            <person name="Pawlowska J."/>
        </authorList>
    </citation>
    <scope>NUCLEOTIDE SEQUENCE</scope>
    <source>
        <strain evidence="2">WA0000017839</strain>
    </source>
</reference>
<evidence type="ECO:0000313" key="3">
    <source>
        <dbReference type="Proteomes" id="UP000603453"/>
    </source>
</evidence>
<dbReference type="Proteomes" id="UP000603453">
    <property type="component" value="Unassembled WGS sequence"/>
</dbReference>
<dbReference type="EMBL" id="JAEPRD010000125">
    <property type="protein sequence ID" value="KAG2197626.1"/>
    <property type="molecule type" value="Genomic_DNA"/>
</dbReference>
<organism evidence="2 3">
    <name type="scientific">Mucor saturninus</name>
    <dbReference type="NCBI Taxonomy" id="64648"/>
    <lineage>
        <taxon>Eukaryota</taxon>
        <taxon>Fungi</taxon>
        <taxon>Fungi incertae sedis</taxon>
        <taxon>Mucoromycota</taxon>
        <taxon>Mucoromycotina</taxon>
        <taxon>Mucoromycetes</taxon>
        <taxon>Mucorales</taxon>
        <taxon>Mucorineae</taxon>
        <taxon>Mucoraceae</taxon>
        <taxon>Mucor</taxon>
    </lineage>
</organism>
<name>A0A8H7QU23_9FUNG</name>
<comment type="caution">
    <text evidence="2">The sequence shown here is derived from an EMBL/GenBank/DDBJ whole genome shotgun (WGS) entry which is preliminary data.</text>
</comment>
<keyword evidence="3" id="KW-1185">Reference proteome</keyword>
<feature type="chain" id="PRO_5034882885" evidence="1">
    <location>
        <begin position="29"/>
        <end position="89"/>
    </location>
</feature>
<dbReference type="AlphaFoldDB" id="A0A8H7QU23"/>
<proteinExistence type="predicted"/>
<protein>
    <submittedName>
        <fullName evidence="2">Uncharacterized protein</fullName>
    </submittedName>
</protein>
<evidence type="ECO:0000313" key="2">
    <source>
        <dbReference type="EMBL" id="KAG2197626.1"/>
    </source>
</evidence>
<evidence type="ECO:0000256" key="1">
    <source>
        <dbReference type="SAM" id="SignalP"/>
    </source>
</evidence>
<accession>A0A8H7QU23</accession>
<feature type="signal peptide" evidence="1">
    <location>
        <begin position="1"/>
        <end position="28"/>
    </location>
</feature>